<keyword evidence="1" id="KW-0255">Endonuclease</keyword>
<organism evidence="1 2">
    <name type="scientific">Cohnella xylanilytica</name>
    <dbReference type="NCBI Taxonomy" id="557555"/>
    <lineage>
        <taxon>Bacteria</taxon>
        <taxon>Bacillati</taxon>
        <taxon>Bacillota</taxon>
        <taxon>Bacilli</taxon>
        <taxon>Bacillales</taxon>
        <taxon>Paenibacillaceae</taxon>
        <taxon>Cohnella</taxon>
    </lineage>
</organism>
<dbReference type="GO" id="GO:0000287">
    <property type="term" value="F:magnesium ion binding"/>
    <property type="evidence" value="ECO:0007669"/>
    <property type="project" value="InterPro"/>
</dbReference>
<protein>
    <submittedName>
        <fullName evidence="1">Restriction endonuclease</fullName>
    </submittedName>
</protein>
<dbReference type="InterPro" id="IPR015278">
    <property type="entry name" value="BglII-like"/>
</dbReference>
<dbReference type="InterPro" id="IPR011335">
    <property type="entry name" value="Restrct_endonuc-II-like"/>
</dbReference>
<name>A0A841TPE5_9BACL</name>
<keyword evidence="1" id="KW-0540">Nuclease</keyword>
<dbReference type="GO" id="GO:0009307">
    <property type="term" value="P:DNA restriction-modification system"/>
    <property type="evidence" value="ECO:0007669"/>
    <property type="project" value="InterPro"/>
</dbReference>
<dbReference type="Proteomes" id="UP000553776">
    <property type="component" value="Unassembled WGS sequence"/>
</dbReference>
<evidence type="ECO:0000313" key="2">
    <source>
        <dbReference type="Proteomes" id="UP000553776"/>
    </source>
</evidence>
<gene>
    <name evidence="1" type="ORF">H7B90_01290</name>
</gene>
<keyword evidence="2" id="KW-1185">Reference proteome</keyword>
<keyword evidence="1" id="KW-0378">Hydrolase</keyword>
<evidence type="ECO:0000313" key="1">
    <source>
        <dbReference type="EMBL" id="MBB6690025.1"/>
    </source>
</evidence>
<dbReference type="InterPro" id="IPR011338">
    <property type="entry name" value="BamHI/BglII/BstY"/>
</dbReference>
<dbReference type="Pfam" id="PF09195">
    <property type="entry name" value="Endonuc-BglII"/>
    <property type="match status" value="1"/>
</dbReference>
<dbReference type="RefSeq" id="WP_185134060.1">
    <property type="nucleotide sequence ID" value="NZ_BORM01000007.1"/>
</dbReference>
<reference evidence="1 2" key="1">
    <citation type="submission" date="2020-08" db="EMBL/GenBank/DDBJ databases">
        <title>Cohnella phylogeny.</title>
        <authorList>
            <person name="Dunlap C."/>
        </authorList>
    </citation>
    <scope>NUCLEOTIDE SEQUENCE [LARGE SCALE GENOMIC DNA]</scope>
    <source>
        <strain evidence="1 2">DSM 25239</strain>
    </source>
</reference>
<dbReference type="GO" id="GO:0009036">
    <property type="term" value="F:type II site-specific deoxyribonuclease activity"/>
    <property type="evidence" value="ECO:0007669"/>
    <property type="project" value="InterPro"/>
</dbReference>
<sequence length="218" mass="24848">MSKKLLPKYILEHYEVHEFKHACAILKEDFPEEWSDIIEVLEAFKLKKSEIVKGGGRKSSISNKIDKYLYDKLGWKEKSFDTKVVIDGTPHETPTHKIDCLKNRVALEIEWNNKDPFYDRDLNNFRLLHQLDAISVGVIITRSTELQGVFKSIGGKVGKKYGTSTTHMNKLLPRIEGGGAGGCPVLVFGITKELYINDLNDDDDVLLCFEDDEEDNDE</sequence>
<dbReference type="Gene3D" id="3.40.91.20">
    <property type="match status" value="1"/>
</dbReference>
<dbReference type="AlphaFoldDB" id="A0A841TPE5"/>
<dbReference type="EMBL" id="JACJVR010000004">
    <property type="protein sequence ID" value="MBB6690025.1"/>
    <property type="molecule type" value="Genomic_DNA"/>
</dbReference>
<comment type="caution">
    <text evidence="1">The sequence shown here is derived from an EMBL/GenBank/DDBJ whole genome shotgun (WGS) entry which is preliminary data.</text>
</comment>
<accession>A0A841TPE5</accession>
<proteinExistence type="predicted"/>
<dbReference type="GO" id="GO:0003677">
    <property type="term" value="F:DNA binding"/>
    <property type="evidence" value="ECO:0007669"/>
    <property type="project" value="InterPro"/>
</dbReference>
<dbReference type="SUPFAM" id="SSF52980">
    <property type="entry name" value="Restriction endonuclease-like"/>
    <property type="match status" value="1"/>
</dbReference>